<dbReference type="GO" id="GO:0052689">
    <property type="term" value="F:carboxylic ester hydrolase activity"/>
    <property type="evidence" value="ECO:0007669"/>
    <property type="project" value="UniProtKB-KW"/>
</dbReference>
<evidence type="ECO:0000256" key="1">
    <source>
        <dbReference type="ARBA" id="ARBA00004496"/>
    </source>
</evidence>
<accession>A0A179G1L4</accession>
<keyword evidence="9" id="KW-0443">Lipid metabolism</keyword>
<dbReference type="RefSeq" id="XP_018147915.1">
    <property type="nucleotide sequence ID" value="XM_018283159.1"/>
</dbReference>
<dbReference type="InterPro" id="IPR003140">
    <property type="entry name" value="PLipase/COase/thioEstase"/>
</dbReference>
<comment type="catalytic activity">
    <reaction evidence="12">
        <text>S-hexadecanoyl-L-cysteinyl-[protein] + H2O = L-cysteinyl-[protein] + hexadecanoate + H(+)</text>
        <dbReference type="Rhea" id="RHEA:19233"/>
        <dbReference type="Rhea" id="RHEA-COMP:10131"/>
        <dbReference type="Rhea" id="RHEA-COMP:11032"/>
        <dbReference type="ChEBI" id="CHEBI:7896"/>
        <dbReference type="ChEBI" id="CHEBI:15377"/>
        <dbReference type="ChEBI" id="CHEBI:15378"/>
        <dbReference type="ChEBI" id="CHEBI:29950"/>
        <dbReference type="ChEBI" id="CHEBI:74151"/>
        <dbReference type="EC" id="3.1.2.22"/>
    </reaction>
</comment>
<keyword evidence="5" id="KW-0719">Serine esterase</keyword>
<dbReference type="PANTHER" id="PTHR10655">
    <property type="entry name" value="LYSOPHOSPHOLIPASE-RELATED"/>
    <property type="match status" value="1"/>
</dbReference>
<keyword evidence="15" id="KW-1185">Reference proteome</keyword>
<dbReference type="PANTHER" id="PTHR10655:SF17">
    <property type="entry name" value="LYSOPHOSPHOLIPASE-LIKE PROTEIN 1"/>
    <property type="match status" value="1"/>
</dbReference>
<evidence type="ECO:0000256" key="7">
    <source>
        <dbReference type="ARBA" id="ARBA00022801"/>
    </source>
</evidence>
<dbReference type="FunFam" id="3.40.50.1820:FF:000010">
    <property type="entry name" value="Acyl-protein thioesterase 2"/>
    <property type="match status" value="1"/>
</dbReference>
<evidence type="ECO:0000256" key="5">
    <source>
        <dbReference type="ARBA" id="ARBA00022487"/>
    </source>
</evidence>
<evidence type="ECO:0000256" key="12">
    <source>
        <dbReference type="ARBA" id="ARBA00047337"/>
    </source>
</evidence>
<comment type="similarity">
    <text evidence="2">Belongs to the AB hydrolase superfamily. AB hydrolase 2 family.</text>
</comment>
<gene>
    <name evidence="14" type="ORF">VFPPC_03686</name>
</gene>
<dbReference type="GO" id="GO:0008474">
    <property type="term" value="F:palmitoyl-(protein) hydrolase activity"/>
    <property type="evidence" value="ECO:0007669"/>
    <property type="project" value="UniProtKB-EC"/>
</dbReference>
<evidence type="ECO:0000259" key="13">
    <source>
        <dbReference type="Pfam" id="PF02230"/>
    </source>
</evidence>
<sequence length="238" mass="26386">MSAASSTSSIRRMAPLVFPAVGRHTATVIFIHGLGDTGHGWSDAVEMWRKRQPMNEIKFILPHAPHIPITMNAGFQMPGWFDIKSLSKGENEDEPRILQSREYFHGLIQQEIKDGISADRIILGGFSQGGAMSIFAGLTAPVKIGGIVGLSSWLLLNQKFKECVPEGDINKDTPIFMGHGDRDPLVLYDLAQDSEKALKSMGYGVTFKTYRGMQHSACLEELNDVEAFLKERLPQKEN</sequence>
<feature type="domain" description="Phospholipase/carboxylesterase/thioesterase" evidence="13">
    <location>
        <begin position="21"/>
        <end position="230"/>
    </location>
</feature>
<dbReference type="Proteomes" id="UP000078397">
    <property type="component" value="Unassembled WGS sequence"/>
</dbReference>
<name>A0A179G1L4_METCM</name>
<dbReference type="GO" id="GO:0005737">
    <property type="term" value="C:cytoplasm"/>
    <property type="evidence" value="ECO:0007669"/>
    <property type="project" value="UniProtKB-SubCell"/>
</dbReference>
<dbReference type="EC" id="3.1.2.22" evidence="3"/>
<dbReference type="SUPFAM" id="SSF53474">
    <property type="entry name" value="alpha/beta-Hydrolases"/>
    <property type="match status" value="1"/>
</dbReference>
<protein>
    <recommendedName>
        <fullName evidence="4">Acyl-protein thioesterase 1</fullName>
        <ecNumber evidence="3">3.1.2.22</ecNumber>
    </recommendedName>
    <alternativeName>
        <fullName evidence="11">Palmitoyl-protein hydrolase</fullName>
    </alternativeName>
</protein>
<reference evidence="14 15" key="1">
    <citation type="journal article" date="2016" name="PLoS Pathog.">
        <title>Biosynthesis of antibiotic leucinostatins in bio-control fungus Purpureocillium lilacinum and their inhibition on phytophthora revealed by genome mining.</title>
        <authorList>
            <person name="Wang G."/>
            <person name="Liu Z."/>
            <person name="Lin R."/>
            <person name="Li E."/>
            <person name="Mao Z."/>
            <person name="Ling J."/>
            <person name="Yang Y."/>
            <person name="Yin W.B."/>
            <person name="Xie B."/>
        </authorList>
    </citation>
    <scope>NUCLEOTIDE SEQUENCE [LARGE SCALE GENOMIC DNA]</scope>
    <source>
        <strain evidence="14">170</strain>
    </source>
</reference>
<evidence type="ECO:0000256" key="11">
    <source>
        <dbReference type="ARBA" id="ARBA00031195"/>
    </source>
</evidence>
<dbReference type="EMBL" id="LSBJ02000002">
    <property type="protein sequence ID" value="OAQ71378.1"/>
    <property type="molecule type" value="Genomic_DNA"/>
</dbReference>
<comment type="function">
    <text evidence="10">Hydrolyzes fatty acids from S-acylated cysteine residues in proteins with a strong preference for palmitoylated G-alpha proteins over other acyl substrates. Mediates the deacylation of G-alpha proteins such as GPA1 in vivo, but has weak or no activity toward palmitoylated Ras proteins. Has weak lysophospholipase activity in vitro; however such activity may not exist in vivo.</text>
</comment>
<evidence type="ECO:0000313" key="14">
    <source>
        <dbReference type="EMBL" id="OAQ71378.1"/>
    </source>
</evidence>
<dbReference type="AlphaFoldDB" id="A0A179G1L4"/>
<proteinExistence type="inferred from homology"/>
<evidence type="ECO:0000256" key="4">
    <source>
        <dbReference type="ARBA" id="ARBA00014923"/>
    </source>
</evidence>
<dbReference type="OrthoDB" id="2418081at2759"/>
<comment type="caution">
    <text evidence="14">The sequence shown here is derived from an EMBL/GenBank/DDBJ whole genome shotgun (WGS) entry which is preliminary data.</text>
</comment>
<organism evidence="14 15">
    <name type="scientific">Pochonia chlamydosporia 170</name>
    <dbReference type="NCBI Taxonomy" id="1380566"/>
    <lineage>
        <taxon>Eukaryota</taxon>
        <taxon>Fungi</taxon>
        <taxon>Dikarya</taxon>
        <taxon>Ascomycota</taxon>
        <taxon>Pezizomycotina</taxon>
        <taxon>Sordariomycetes</taxon>
        <taxon>Hypocreomycetidae</taxon>
        <taxon>Hypocreales</taxon>
        <taxon>Clavicipitaceae</taxon>
        <taxon>Pochonia</taxon>
    </lineage>
</organism>
<dbReference type="Pfam" id="PF02230">
    <property type="entry name" value="Abhydrolase_2"/>
    <property type="match status" value="1"/>
</dbReference>
<dbReference type="GO" id="GO:0006631">
    <property type="term" value="P:fatty acid metabolic process"/>
    <property type="evidence" value="ECO:0007669"/>
    <property type="project" value="UniProtKB-KW"/>
</dbReference>
<dbReference type="Gene3D" id="3.40.50.1820">
    <property type="entry name" value="alpha/beta hydrolase"/>
    <property type="match status" value="1"/>
</dbReference>
<dbReference type="GeneID" id="28847153"/>
<evidence type="ECO:0000313" key="15">
    <source>
        <dbReference type="Proteomes" id="UP000078397"/>
    </source>
</evidence>
<keyword evidence="7" id="KW-0378">Hydrolase</keyword>
<evidence type="ECO:0000256" key="2">
    <source>
        <dbReference type="ARBA" id="ARBA00006499"/>
    </source>
</evidence>
<keyword evidence="8" id="KW-0276">Fatty acid metabolism</keyword>
<evidence type="ECO:0000256" key="8">
    <source>
        <dbReference type="ARBA" id="ARBA00022832"/>
    </source>
</evidence>
<dbReference type="InterPro" id="IPR050565">
    <property type="entry name" value="LYPA1-2/EST-like"/>
</dbReference>
<evidence type="ECO:0000256" key="3">
    <source>
        <dbReference type="ARBA" id="ARBA00012423"/>
    </source>
</evidence>
<comment type="subcellular location">
    <subcellularLocation>
        <location evidence="1">Cytoplasm</location>
    </subcellularLocation>
</comment>
<keyword evidence="6" id="KW-0963">Cytoplasm</keyword>
<evidence type="ECO:0000256" key="6">
    <source>
        <dbReference type="ARBA" id="ARBA00022490"/>
    </source>
</evidence>
<dbReference type="KEGG" id="pchm:VFPPC_03686"/>
<evidence type="ECO:0000256" key="9">
    <source>
        <dbReference type="ARBA" id="ARBA00023098"/>
    </source>
</evidence>
<evidence type="ECO:0000256" key="10">
    <source>
        <dbReference type="ARBA" id="ARBA00029392"/>
    </source>
</evidence>
<dbReference type="InterPro" id="IPR029058">
    <property type="entry name" value="AB_hydrolase_fold"/>
</dbReference>
<dbReference type="STRING" id="1380566.A0A179G1L4"/>